<evidence type="ECO:0000313" key="3">
    <source>
        <dbReference type="Proteomes" id="UP000000600"/>
    </source>
</evidence>
<gene>
    <name evidence="2" type="ORF">GSPATT00032144001</name>
</gene>
<dbReference type="RefSeq" id="XP_001429310.1">
    <property type="nucleotide sequence ID" value="XM_001429273.1"/>
</dbReference>
<accession>A0BTP5</accession>
<dbReference type="AlphaFoldDB" id="A0BTP5"/>
<dbReference type="Proteomes" id="UP000000600">
    <property type="component" value="Unassembled WGS sequence"/>
</dbReference>
<reference evidence="2 3" key="1">
    <citation type="journal article" date="2006" name="Nature">
        <title>Global trends of whole-genome duplications revealed by the ciliate Paramecium tetraurelia.</title>
        <authorList>
            <consortium name="Genoscope"/>
            <person name="Aury J.-M."/>
            <person name="Jaillon O."/>
            <person name="Duret L."/>
            <person name="Noel B."/>
            <person name="Jubin C."/>
            <person name="Porcel B.M."/>
            <person name="Segurens B."/>
            <person name="Daubin V."/>
            <person name="Anthouard V."/>
            <person name="Aiach N."/>
            <person name="Arnaiz O."/>
            <person name="Billaut A."/>
            <person name="Beisson J."/>
            <person name="Blanc I."/>
            <person name="Bouhouche K."/>
            <person name="Camara F."/>
            <person name="Duharcourt S."/>
            <person name="Guigo R."/>
            <person name="Gogendeau D."/>
            <person name="Katinka M."/>
            <person name="Keller A.-M."/>
            <person name="Kissmehl R."/>
            <person name="Klotz C."/>
            <person name="Koll F."/>
            <person name="Le Moue A."/>
            <person name="Lepere C."/>
            <person name="Malinsky S."/>
            <person name="Nowacki M."/>
            <person name="Nowak J.K."/>
            <person name="Plattner H."/>
            <person name="Poulain J."/>
            <person name="Ruiz F."/>
            <person name="Serrano V."/>
            <person name="Zagulski M."/>
            <person name="Dessen P."/>
            <person name="Betermier M."/>
            <person name="Weissenbach J."/>
            <person name="Scarpelli C."/>
            <person name="Schachter V."/>
            <person name="Sperling L."/>
            <person name="Meyer E."/>
            <person name="Cohen J."/>
            <person name="Wincker P."/>
        </authorList>
    </citation>
    <scope>NUCLEOTIDE SEQUENCE [LARGE SCALE GENOMIC DNA]</scope>
    <source>
        <strain evidence="2 3">Stock d4-2</strain>
    </source>
</reference>
<keyword evidence="1" id="KW-0175">Coiled coil</keyword>
<dbReference type="OMA" id="RMEYQTY"/>
<evidence type="ECO:0000313" key="2">
    <source>
        <dbReference type="EMBL" id="CAK61912.1"/>
    </source>
</evidence>
<proteinExistence type="predicted"/>
<name>A0BTP5_PARTE</name>
<dbReference type="KEGG" id="ptm:GSPATT00032144001"/>
<dbReference type="InParanoid" id="A0BTP5"/>
<organism evidence="2 3">
    <name type="scientific">Paramecium tetraurelia</name>
    <dbReference type="NCBI Taxonomy" id="5888"/>
    <lineage>
        <taxon>Eukaryota</taxon>
        <taxon>Sar</taxon>
        <taxon>Alveolata</taxon>
        <taxon>Ciliophora</taxon>
        <taxon>Intramacronucleata</taxon>
        <taxon>Oligohymenophorea</taxon>
        <taxon>Peniculida</taxon>
        <taxon>Parameciidae</taxon>
        <taxon>Paramecium</taxon>
    </lineage>
</organism>
<dbReference type="GeneID" id="5015094"/>
<dbReference type="EMBL" id="CT868016">
    <property type="protein sequence ID" value="CAK61912.1"/>
    <property type="molecule type" value="Genomic_DNA"/>
</dbReference>
<dbReference type="OrthoDB" id="309222at2759"/>
<keyword evidence="3" id="KW-1185">Reference proteome</keyword>
<dbReference type="HOGENOM" id="CLU_1404950_0_0_1"/>
<sequence>MSEADPVLNRMEYQTYKIIKEQNDQYQLQSERIITEISESNNRLLQLKEEIQLIPQMLSQKEQEINNLQQEINNIRTEQDFEIYRLQNQLSLFEQRYLKQEEKNDVALHLEQFRNPNRYFCDIEKGLDNIISVKIVFIQGFKIQKIDADIINNQVDIVALLQNNDISHIVKHKIYVDQQNMRCLGKVVQGNQVTFQIGSAP</sequence>
<evidence type="ECO:0000256" key="1">
    <source>
        <dbReference type="SAM" id="Coils"/>
    </source>
</evidence>
<protein>
    <submittedName>
        <fullName evidence="2">Uncharacterized protein</fullName>
    </submittedName>
</protein>
<feature type="coiled-coil region" evidence="1">
    <location>
        <begin position="30"/>
        <end position="78"/>
    </location>
</feature>